<dbReference type="Gene3D" id="1.10.860.10">
    <property type="entry name" value="DNAb Helicase, Chain A"/>
    <property type="match status" value="1"/>
</dbReference>
<keyword evidence="3 12" id="KW-0235">DNA replication</keyword>
<dbReference type="EC" id="5.6.2.3" evidence="11 12"/>
<feature type="domain" description="SF4 helicase" evidence="13">
    <location>
        <begin position="174"/>
        <end position="445"/>
    </location>
</feature>
<dbReference type="GO" id="GO:0005524">
    <property type="term" value="F:ATP binding"/>
    <property type="evidence" value="ECO:0007669"/>
    <property type="project" value="UniProtKB-UniRule"/>
</dbReference>
<dbReference type="InterPro" id="IPR027417">
    <property type="entry name" value="P-loop_NTPase"/>
</dbReference>
<evidence type="ECO:0000256" key="2">
    <source>
        <dbReference type="ARBA" id="ARBA00022515"/>
    </source>
</evidence>
<dbReference type="RefSeq" id="WP_075817369.1">
    <property type="nucleotide sequence ID" value="NZ_CAJUTZ010000057.1"/>
</dbReference>
<evidence type="ECO:0000256" key="8">
    <source>
        <dbReference type="ARBA" id="ARBA00023125"/>
    </source>
</evidence>
<dbReference type="InterPro" id="IPR007693">
    <property type="entry name" value="DNA_helicase_DnaB-like_N"/>
</dbReference>
<keyword evidence="7 12" id="KW-0067">ATP-binding</keyword>
<dbReference type="PANTHER" id="PTHR30153:SF2">
    <property type="entry name" value="REPLICATIVE DNA HELICASE"/>
    <property type="match status" value="1"/>
</dbReference>
<keyword evidence="15" id="KW-1185">Reference proteome</keyword>
<evidence type="ECO:0000256" key="1">
    <source>
        <dbReference type="ARBA" id="ARBA00008428"/>
    </source>
</evidence>
<dbReference type="InterPro" id="IPR007692">
    <property type="entry name" value="DNA_helicase_DnaB"/>
</dbReference>
<keyword evidence="9" id="KW-0413">Isomerase</keyword>
<dbReference type="GO" id="GO:0016887">
    <property type="term" value="F:ATP hydrolysis activity"/>
    <property type="evidence" value="ECO:0007669"/>
    <property type="project" value="RHEA"/>
</dbReference>
<evidence type="ECO:0000256" key="6">
    <source>
        <dbReference type="ARBA" id="ARBA00022806"/>
    </source>
</evidence>
<dbReference type="OrthoDB" id="9773982at2"/>
<comment type="similarity">
    <text evidence="1 12">Belongs to the helicase family. DnaB subfamily.</text>
</comment>
<dbReference type="GO" id="GO:0005829">
    <property type="term" value="C:cytosol"/>
    <property type="evidence" value="ECO:0007669"/>
    <property type="project" value="TreeGrafter"/>
</dbReference>
<dbReference type="InterPro" id="IPR007694">
    <property type="entry name" value="DNA_helicase_DnaB-like_C"/>
</dbReference>
<dbReference type="InterPro" id="IPR036185">
    <property type="entry name" value="DNA_heli_DnaB-like_N_sf"/>
</dbReference>
<sequence length="454" mass="50570">MALELPNSARIEQSLLGSLMVYPQAYRSCTDQDLSPEEFFAPGHQKIYSAIMDLAESGHPTDLNSIHQRLYDKGELEAAGGLNYLLSLMDGAISNASVPSYIETIKNKAQLRALIEASEKISMEASASSDEIDSILDHAERSIMDVTRHRRGAEFESSQMIIERVLEEIRSLRDTKGVTGIKTGYYSLDNMTNGLQRGDLIILAARPAMGKSAFALNVANEVAKRNPGCIAIFSLEMPSDSLIKRLISSESLIQSDKLRSGKIDNEEMSKLYEAGNRLAERNIFIDDTSSIRVSQIFSKCRKLKSEFDTISLIVIDYLQLISGNGRSDSRQQEVSEISRNLKILAKEMDCPVIALSQLSRKVEERTDHEPMLSDLRESGSIEQDADIVMFLYRAAYYEKHEHAQEDREEEVVSVNLAKHRNGAIGKVELAFRKSVSKFLNIDQSGIGGDDVYAA</sequence>
<name>A0A1U7NJ98_9FIRM</name>
<keyword evidence="5 12" id="KW-0378">Hydrolase</keyword>
<dbReference type="GO" id="GO:1990077">
    <property type="term" value="C:primosome complex"/>
    <property type="evidence" value="ECO:0007669"/>
    <property type="project" value="UniProtKB-UniRule"/>
</dbReference>
<evidence type="ECO:0000313" key="14">
    <source>
        <dbReference type="EMBL" id="OLU43207.1"/>
    </source>
</evidence>
<evidence type="ECO:0000256" key="12">
    <source>
        <dbReference type="RuleBase" id="RU362085"/>
    </source>
</evidence>
<dbReference type="Pfam" id="PF00772">
    <property type="entry name" value="DnaB"/>
    <property type="match status" value="1"/>
</dbReference>
<comment type="caution">
    <text evidence="14">The sequence shown here is derived from an EMBL/GenBank/DDBJ whole genome shotgun (WGS) entry which is preliminary data.</text>
</comment>
<comment type="catalytic activity">
    <reaction evidence="10 12">
        <text>ATP + H2O = ADP + phosphate + H(+)</text>
        <dbReference type="Rhea" id="RHEA:13065"/>
        <dbReference type="ChEBI" id="CHEBI:15377"/>
        <dbReference type="ChEBI" id="CHEBI:15378"/>
        <dbReference type="ChEBI" id="CHEBI:30616"/>
        <dbReference type="ChEBI" id="CHEBI:43474"/>
        <dbReference type="ChEBI" id="CHEBI:456216"/>
        <dbReference type="EC" id="5.6.2.3"/>
    </reaction>
</comment>
<protein>
    <recommendedName>
        <fullName evidence="11 12">Replicative DNA helicase</fullName>
        <ecNumber evidence="11 12">5.6.2.3</ecNumber>
    </recommendedName>
</protein>
<evidence type="ECO:0000256" key="5">
    <source>
        <dbReference type="ARBA" id="ARBA00022801"/>
    </source>
</evidence>
<keyword evidence="4 12" id="KW-0547">Nucleotide-binding</keyword>
<evidence type="ECO:0000256" key="7">
    <source>
        <dbReference type="ARBA" id="ARBA00022840"/>
    </source>
</evidence>
<dbReference type="SUPFAM" id="SSF52540">
    <property type="entry name" value="P-loop containing nucleoside triphosphate hydrolases"/>
    <property type="match status" value="1"/>
</dbReference>
<keyword evidence="6 12" id="KW-0347">Helicase</keyword>
<dbReference type="SUPFAM" id="SSF48024">
    <property type="entry name" value="N-terminal domain of DnaB helicase"/>
    <property type="match status" value="1"/>
</dbReference>
<comment type="function">
    <text evidence="12">The main replicative DNA helicase, it participates in initiation and elongation during chromosome replication. Travels ahead of the DNA replisome, separating dsDNA into templates for DNA synthesis. A processive ATP-dependent 5'-3' DNA helicase it has DNA-dependent ATPase activity.</text>
</comment>
<dbReference type="GO" id="GO:0003677">
    <property type="term" value="F:DNA binding"/>
    <property type="evidence" value="ECO:0007669"/>
    <property type="project" value="UniProtKB-UniRule"/>
</dbReference>
<evidence type="ECO:0000256" key="11">
    <source>
        <dbReference type="NCBIfam" id="TIGR00665"/>
    </source>
</evidence>
<dbReference type="FunFam" id="3.40.50.300:FF:000076">
    <property type="entry name" value="Replicative DNA helicase"/>
    <property type="match status" value="1"/>
</dbReference>
<evidence type="ECO:0000256" key="10">
    <source>
        <dbReference type="ARBA" id="ARBA00048954"/>
    </source>
</evidence>
<evidence type="ECO:0000256" key="3">
    <source>
        <dbReference type="ARBA" id="ARBA00022705"/>
    </source>
</evidence>
<dbReference type="AlphaFoldDB" id="A0A1U7NJ98"/>
<keyword evidence="8 12" id="KW-0238">DNA-binding</keyword>
<dbReference type="CDD" id="cd00984">
    <property type="entry name" value="DnaB_C"/>
    <property type="match status" value="1"/>
</dbReference>
<dbReference type="PANTHER" id="PTHR30153">
    <property type="entry name" value="REPLICATIVE DNA HELICASE DNAB"/>
    <property type="match status" value="1"/>
</dbReference>
<evidence type="ECO:0000256" key="9">
    <source>
        <dbReference type="ARBA" id="ARBA00023235"/>
    </source>
</evidence>
<dbReference type="GO" id="GO:0043139">
    <property type="term" value="F:5'-3' DNA helicase activity"/>
    <property type="evidence" value="ECO:0007669"/>
    <property type="project" value="UniProtKB-EC"/>
</dbReference>
<dbReference type="GeneID" id="82201699"/>
<dbReference type="PROSITE" id="PS51199">
    <property type="entry name" value="SF4_HELICASE"/>
    <property type="match status" value="1"/>
</dbReference>
<reference evidence="14 15" key="1">
    <citation type="submission" date="2016-11" db="EMBL/GenBank/DDBJ databases">
        <title>Description of two novel members of the family Erysipelotrichaceae: Ileibacterium lipovorans gen. nov., sp. nov. and Dubosiella newyorkensis, gen. nov., sp. nov.</title>
        <authorList>
            <person name="Cox L.M."/>
            <person name="Sohn J."/>
            <person name="Tyrrell K.L."/>
            <person name="Citron D.M."/>
            <person name="Lawson P.A."/>
            <person name="Patel N.B."/>
            <person name="Iizumi T."/>
            <person name="Perez-Perez G.I."/>
            <person name="Goldstein E.J."/>
            <person name="Blaser M.J."/>
        </authorList>
    </citation>
    <scope>NUCLEOTIDE SEQUENCE [LARGE SCALE GENOMIC DNA]</scope>
    <source>
        <strain evidence="14 15">NYU-BL-A3</strain>
    </source>
</reference>
<dbReference type="GO" id="GO:0042802">
    <property type="term" value="F:identical protein binding"/>
    <property type="evidence" value="ECO:0007669"/>
    <property type="project" value="UniProtKB-ARBA"/>
</dbReference>
<evidence type="ECO:0000259" key="13">
    <source>
        <dbReference type="PROSITE" id="PS51199"/>
    </source>
</evidence>
<dbReference type="Proteomes" id="UP000186341">
    <property type="component" value="Unassembled WGS sequence"/>
</dbReference>
<evidence type="ECO:0000256" key="4">
    <source>
        <dbReference type="ARBA" id="ARBA00022741"/>
    </source>
</evidence>
<dbReference type="InterPro" id="IPR016136">
    <property type="entry name" value="DNA_helicase_N/primase_C"/>
</dbReference>
<dbReference type="GO" id="GO:0006269">
    <property type="term" value="P:DNA replication, synthesis of primer"/>
    <property type="evidence" value="ECO:0007669"/>
    <property type="project" value="UniProtKB-UniRule"/>
</dbReference>
<proteinExistence type="inferred from homology"/>
<gene>
    <name evidence="14" type="ORF">BO222_00350</name>
</gene>
<accession>A0A1U7NJ98</accession>
<dbReference type="Pfam" id="PF03796">
    <property type="entry name" value="DnaB_C"/>
    <property type="match status" value="1"/>
</dbReference>
<evidence type="ECO:0000313" key="15">
    <source>
        <dbReference type="Proteomes" id="UP000186341"/>
    </source>
</evidence>
<keyword evidence="2 12" id="KW-0639">Primosome</keyword>
<organism evidence="14 15">
    <name type="scientific">Ileibacterium valens</name>
    <dbReference type="NCBI Taxonomy" id="1862668"/>
    <lineage>
        <taxon>Bacteria</taxon>
        <taxon>Bacillati</taxon>
        <taxon>Bacillota</taxon>
        <taxon>Erysipelotrichia</taxon>
        <taxon>Erysipelotrichales</taxon>
        <taxon>Erysipelotrichaceae</taxon>
        <taxon>Ileibacterium</taxon>
    </lineage>
</organism>
<dbReference type="NCBIfam" id="TIGR00665">
    <property type="entry name" value="DnaB"/>
    <property type="match status" value="1"/>
</dbReference>
<dbReference type="Gene3D" id="3.40.50.300">
    <property type="entry name" value="P-loop containing nucleotide triphosphate hydrolases"/>
    <property type="match status" value="1"/>
</dbReference>
<dbReference type="EMBL" id="MPJW01000018">
    <property type="protein sequence ID" value="OLU43207.1"/>
    <property type="molecule type" value="Genomic_DNA"/>
</dbReference>